<keyword evidence="2 10" id="KW-0813">Transport</keyword>
<comment type="similarity">
    <text evidence="10 11">Belongs to the TonB-dependent receptor family.</text>
</comment>
<dbReference type="SUPFAM" id="SSF56935">
    <property type="entry name" value="Porins"/>
    <property type="match status" value="1"/>
</dbReference>
<proteinExistence type="inferred from homology"/>
<dbReference type="RefSeq" id="WP_114366210.1">
    <property type="nucleotide sequence ID" value="NZ_BHZF01000002.1"/>
</dbReference>
<evidence type="ECO:0000259" key="13">
    <source>
        <dbReference type="Pfam" id="PF00593"/>
    </source>
</evidence>
<dbReference type="Pfam" id="PF07715">
    <property type="entry name" value="Plug"/>
    <property type="match status" value="1"/>
</dbReference>
<evidence type="ECO:0000256" key="11">
    <source>
        <dbReference type="RuleBase" id="RU003357"/>
    </source>
</evidence>
<dbReference type="Proteomes" id="UP000253517">
    <property type="component" value="Unassembled WGS sequence"/>
</dbReference>
<evidence type="ECO:0000256" key="9">
    <source>
        <dbReference type="ARBA" id="ARBA00023237"/>
    </source>
</evidence>
<dbReference type="AlphaFoldDB" id="A0A369A3W8"/>
<gene>
    <name evidence="15" type="ORF">DES35_102386</name>
</gene>
<dbReference type="PANTHER" id="PTHR30069">
    <property type="entry name" value="TONB-DEPENDENT OUTER MEMBRANE RECEPTOR"/>
    <property type="match status" value="1"/>
</dbReference>
<sequence>MCRKCSIIVKTVFPFVFIITPLFAQKDTSVVLKEVSVIGSRTEIPLKETPRNIWVITSDEIRQSASRSVNELLQYSALLDVRSRGPLDAQTDLSIRGGTFDQALVMVNGIKMLDPQTGHHQMNLFLHPTNIERIEILPGGASRLYGQGAFSGAINIVTKPASNRIFADLSVGDFGLVNAAAGWSRSYKKGFFVQLFGHLGSHSGYMENTDLNSYAATLSLGRKRSRSSWEWQTSFHNKRFGAQNFYSFRFPFQQEEIRLFTSSFQYRKKSDLWTHTFVGFYREHQDRFELFREGPGWFRRTNGLFIRNGDTARFSPTLFYTGHNFHRTHVASAEWTSTLDMGFFGFLNLGTELRSEWIYSNRLGSPLSKPVQVSGYPDAFYNRYAQRLNIAFTIDHALPINDKWSVNYGLWVNQNSDFGRRTFFGAELQYKYNQQTSMWAGYNKAFRIPTYTDLYYNVGGAVGSIDLQPELADNYEIGVRKTFHKSVFNGSVYLRDAKSLIDWIVRENSNLVEAANLTAVLYWGADAQYKQLFDANPLKISWIQLSTGYNDFRRQFSGFQSVYALDILQWKGAFVMHHALTKALDFNYSFVYLKRSGTYTDAFDQIQAYPDVLLVNLKTQYRIKENYAVYAEITNLLNQMHMDRGGILLPGRWLRAGATLQL</sequence>
<dbReference type="PANTHER" id="PTHR30069:SF29">
    <property type="entry name" value="HEMOGLOBIN AND HEMOGLOBIN-HAPTOGLOBIN-BINDING PROTEIN 1-RELATED"/>
    <property type="match status" value="1"/>
</dbReference>
<keyword evidence="5" id="KW-0732">Signal</keyword>
<dbReference type="Gene3D" id="2.170.130.10">
    <property type="entry name" value="TonB-dependent receptor, plug domain"/>
    <property type="match status" value="1"/>
</dbReference>
<evidence type="ECO:0000256" key="4">
    <source>
        <dbReference type="ARBA" id="ARBA00022692"/>
    </source>
</evidence>
<organism evidence="15 16">
    <name type="scientific">Schleiferia thermophila</name>
    <dbReference type="NCBI Taxonomy" id="884107"/>
    <lineage>
        <taxon>Bacteria</taxon>
        <taxon>Pseudomonadati</taxon>
        <taxon>Bacteroidota</taxon>
        <taxon>Flavobacteriia</taxon>
        <taxon>Flavobacteriales</taxon>
        <taxon>Schleiferiaceae</taxon>
        <taxon>Schleiferia</taxon>
    </lineage>
</organism>
<keyword evidence="16" id="KW-1185">Reference proteome</keyword>
<accession>A0A369A3W8</accession>
<dbReference type="GO" id="GO:0044718">
    <property type="term" value="P:siderophore transmembrane transport"/>
    <property type="evidence" value="ECO:0007669"/>
    <property type="project" value="TreeGrafter"/>
</dbReference>
<evidence type="ECO:0000256" key="3">
    <source>
        <dbReference type="ARBA" id="ARBA00022452"/>
    </source>
</evidence>
<evidence type="ECO:0000256" key="10">
    <source>
        <dbReference type="PROSITE-ProRule" id="PRU01360"/>
    </source>
</evidence>
<keyword evidence="3 10" id="KW-1134">Transmembrane beta strand</keyword>
<dbReference type="InterPro" id="IPR037066">
    <property type="entry name" value="Plug_dom_sf"/>
</dbReference>
<dbReference type="Pfam" id="PF00593">
    <property type="entry name" value="TonB_dep_Rec_b-barrel"/>
    <property type="match status" value="1"/>
</dbReference>
<dbReference type="InterPro" id="IPR012910">
    <property type="entry name" value="Plug_dom"/>
</dbReference>
<name>A0A369A3W8_9FLAO</name>
<evidence type="ECO:0000259" key="14">
    <source>
        <dbReference type="Pfam" id="PF07715"/>
    </source>
</evidence>
<dbReference type="EMBL" id="QPJS01000002">
    <property type="protein sequence ID" value="RCX03929.1"/>
    <property type="molecule type" value="Genomic_DNA"/>
</dbReference>
<reference evidence="15 16" key="1">
    <citation type="submission" date="2018-07" db="EMBL/GenBank/DDBJ databases">
        <title>Genomic Encyclopedia of Type Strains, Phase IV (KMG-IV): sequencing the most valuable type-strain genomes for metagenomic binning, comparative biology and taxonomic classification.</title>
        <authorList>
            <person name="Goeker M."/>
        </authorList>
    </citation>
    <scope>NUCLEOTIDE SEQUENCE [LARGE SCALE GENOMIC DNA]</scope>
    <source>
        <strain evidence="15 16">DSM 21410</strain>
    </source>
</reference>
<dbReference type="InterPro" id="IPR039426">
    <property type="entry name" value="TonB-dep_rcpt-like"/>
</dbReference>
<evidence type="ECO:0000256" key="5">
    <source>
        <dbReference type="ARBA" id="ARBA00022729"/>
    </source>
</evidence>
<evidence type="ECO:0000256" key="7">
    <source>
        <dbReference type="ARBA" id="ARBA00023136"/>
    </source>
</evidence>
<evidence type="ECO:0000313" key="16">
    <source>
        <dbReference type="Proteomes" id="UP000253517"/>
    </source>
</evidence>
<evidence type="ECO:0000256" key="12">
    <source>
        <dbReference type="SAM" id="Phobius"/>
    </source>
</evidence>
<evidence type="ECO:0000256" key="8">
    <source>
        <dbReference type="ARBA" id="ARBA00023170"/>
    </source>
</evidence>
<dbReference type="InterPro" id="IPR036942">
    <property type="entry name" value="Beta-barrel_TonB_sf"/>
</dbReference>
<comment type="caution">
    <text evidence="15">The sequence shown here is derived from an EMBL/GenBank/DDBJ whole genome shotgun (WGS) entry which is preliminary data.</text>
</comment>
<keyword evidence="6 11" id="KW-0798">TonB box</keyword>
<protein>
    <submittedName>
        <fullName evidence="15">Iron complex outermembrane receptor protein</fullName>
    </submittedName>
</protein>
<evidence type="ECO:0000256" key="1">
    <source>
        <dbReference type="ARBA" id="ARBA00004571"/>
    </source>
</evidence>
<comment type="subcellular location">
    <subcellularLocation>
        <location evidence="1 10">Cell outer membrane</location>
        <topology evidence="1 10">Multi-pass membrane protein</topology>
    </subcellularLocation>
</comment>
<feature type="transmembrane region" description="Helical" evidence="12">
    <location>
        <begin position="7"/>
        <end position="24"/>
    </location>
</feature>
<dbReference type="GO" id="GO:0015344">
    <property type="term" value="F:siderophore uptake transmembrane transporter activity"/>
    <property type="evidence" value="ECO:0007669"/>
    <property type="project" value="TreeGrafter"/>
</dbReference>
<evidence type="ECO:0000256" key="2">
    <source>
        <dbReference type="ARBA" id="ARBA00022448"/>
    </source>
</evidence>
<feature type="domain" description="TonB-dependent receptor plug" evidence="14">
    <location>
        <begin position="46"/>
        <end position="153"/>
    </location>
</feature>
<dbReference type="InterPro" id="IPR000531">
    <property type="entry name" value="Beta-barrel_TonB"/>
</dbReference>
<evidence type="ECO:0000313" key="15">
    <source>
        <dbReference type="EMBL" id="RCX03929.1"/>
    </source>
</evidence>
<keyword evidence="8 15" id="KW-0675">Receptor</keyword>
<keyword evidence="7 10" id="KW-0472">Membrane</keyword>
<feature type="domain" description="TonB-dependent receptor-like beta-barrel" evidence="13">
    <location>
        <begin position="213"/>
        <end position="636"/>
    </location>
</feature>
<keyword evidence="9 10" id="KW-0998">Cell outer membrane</keyword>
<evidence type="ECO:0000256" key="6">
    <source>
        <dbReference type="ARBA" id="ARBA00023077"/>
    </source>
</evidence>
<dbReference type="GO" id="GO:0009279">
    <property type="term" value="C:cell outer membrane"/>
    <property type="evidence" value="ECO:0007669"/>
    <property type="project" value="UniProtKB-SubCell"/>
</dbReference>
<dbReference type="PROSITE" id="PS52016">
    <property type="entry name" value="TONB_DEPENDENT_REC_3"/>
    <property type="match status" value="1"/>
</dbReference>
<dbReference type="Gene3D" id="2.40.170.20">
    <property type="entry name" value="TonB-dependent receptor, beta-barrel domain"/>
    <property type="match status" value="1"/>
</dbReference>
<keyword evidence="12" id="KW-1133">Transmembrane helix</keyword>
<keyword evidence="4 10" id="KW-0812">Transmembrane</keyword>